<sequence>MDTLPEEVQENILLSLVEPDDLFRACSTSRESRNICSGSVFWREKFAREGLPLFQEGYTFTAWIAIYKKAFRAAQTADRLIDSGENIEIRMSEIFDLRHLGFYLYKDIREMWQEEREGDTSVSYDYMDVEGQEHQVITRDDYYFVFTPSSGIYDMTIVNYQIVNDNQEETISEMPVQTRFGLNLITKDMWTVVYRMAFFGYNF</sequence>
<dbReference type="Proteomes" id="UP000270547">
    <property type="component" value="Segment"/>
</dbReference>
<dbReference type="Gene3D" id="1.20.1280.50">
    <property type="match status" value="1"/>
</dbReference>
<evidence type="ECO:0000313" key="2">
    <source>
        <dbReference type="EMBL" id="SPN79301.1"/>
    </source>
</evidence>
<reference evidence="2" key="1">
    <citation type="submission" date="2018-03" db="EMBL/GenBank/DDBJ databases">
        <authorList>
            <consortium name="Urmite Genomes"/>
        </authorList>
    </citation>
    <scope>NUCLEOTIDE SEQUENCE [LARGE SCALE GENOMIC DNA]</scope>
    <source>
        <strain evidence="2">IHUMI-S29</strain>
    </source>
</reference>
<organism evidence="2">
    <name type="scientific">Cedratvirus Zaza IHUMI</name>
    <dbReference type="NCBI Taxonomy" id="2126979"/>
    <lineage>
        <taxon>Viruses</taxon>
        <taxon>Pithoviruses</taxon>
    </lineage>
</organism>
<accession>A0A2R8FEN3</accession>
<dbReference type="InterPro" id="IPR001810">
    <property type="entry name" value="F-box_dom"/>
</dbReference>
<dbReference type="Pfam" id="PF12937">
    <property type="entry name" value="F-box-like"/>
    <property type="match status" value="1"/>
</dbReference>
<feature type="domain" description="F-box" evidence="1">
    <location>
        <begin position="2"/>
        <end position="46"/>
    </location>
</feature>
<dbReference type="InterPro" id="IPR036047">
    <property type="entry name" value="F-box-like_dom_sf"/>
</dbReference>
<dbReference type="SUPFAM" id="SSF81383">
    <property type="entry name" value="F-box domain"/>
    <property type="match status" value="1"/>
</dbReference>
<name>A0A2R8FEN3_9VIRU</name>
<gene>
    <name evidence="2" type="ORF">ZAZAV_257</name>
</gene>
<protein>
    <submittedName>
        <fullName evidence="2">F-box domain-containing protein</fullName>
    </submittedName>
</protein>
<evidence type="ECO:0000259" key="1">
    <source>
        <dbReference type="Pfam" id="PF12937"/>
    </source>
</evidence>
<proteinExistence type="predicted"/>
<dbReference type="EMBL" id="LT994652">
    <property type="protein sequence ID" value="SPN79301.1"/>
    <property type="molecule type" value="Genomic_DNA"/>
</dbReference>